<sequence length="77" mass="8467">MAEEEEGPVCAVPGCERELSEEQVESGMIVCEKCEAAKMHLCEACGKKLSPEQIQAGAVLCENCEERLEMGIDYEIE</sequence>
<keyword evidence="2" id="KW-1185">Reference proteome</keyword>
<name>A0A133VDP8_9EURY</name>
<gene>
    <name evidence="1" type="ORF">AKJ48_02265</name>
</gene>
<accession>A0A133VDP8</accession>
<reference evidence="1 2" key="1">
    <citation type="journal article" date="2016" name="Sci. Rep.">
        <title>Metabolic traits of an uncultured archaeal lineage -MSBL1- from brine pools of the Red Sea.</title>
        <authorList>
            <person name="Mwirichia R."/>
            <person name="Alam I."/>
            <person name="Rashid M."/>
            <person name="Vinu M."/>
            <person name="Ba-Alawi W."/>
            <person name="Anthony Kamau A."/>
            <person name="Kamanda Ngugi D."/>
            <person name="Goker M."/>
            <person name="Klenk H.P."/>
            <person name="Bajic V."/>
            <person name="Stingl U."/>
        </authorList>
    </citation>
    <scope>NUCLEOTIDE SEQUENCE [LARGE SCALE GENOMIC DNA]</scope>
    <source>
        <strain evidence="1">SCGC-AAA261O19</strain>
    </source>
</reference>
<evidence type="ECO:0000313" key="1">
    <source>
        <dbReference type="EMBL" id="KXB04527.1"/>
    </source>
</evidence>
<dbReference type="EMBL" id="LHYB01000025">
    <property type="protein sequence ID" value="KXB04527.1"/>
    <property type="molecule type" value="Genomic_DNA"/>
</dbReference>
<protein>
    <submittedName>
        <fullName evidence="1">Uncharacterized protein</fullName>
    </submittedName>
</protein>
<proteinExistence type="predicted"/>
<comment type="caution">
    <text evidence="1">The sequence shown here is derived from an EMBL/GenBank/DDBJ whole genome shotgun (WGS) entry which is preliminary data.</text>
</comment>
<evidence type="ECO:0000313" key="2">
    <source>
        <dbReference type="Proteomes" id="UP000070076"/>
    </source>
</evidence>
<dbReference type="AlphaFoldDB" id="A0A133VDP8"/>
<organism evidence="1 2">
    <name type="scientific">candidate division MSBL1 archaeon SCGC-AAA261O19</name>
    <dbReference type="NCBI Taxonomy" id="1698277"/>
    <lineage>
        <taxon>Archaea</taxon>
        <taxon>Methanobacteriati</taxon>
        <taxon>Methanobacteriota</taxon>
        <taxon>candidate division MSBL1</taxon>
    </lineage>
</organism>
<dbReference type="Proteomes" id="UP000070076">
    <property type="component" value="Unassembled WGS sequence"/>
</dbReference>